<evidence type="ECO:0000313" key="1">
    <source>
        <dbReference type="EMBL" id="CAL1613426.1"/>
    </source>
</evidence>
<gene>
    <name evidence="1" type="ORF">KC01_LOCUS39639</name>
</gene>
<dbReference type="Proteomes" id="UP001497482">
    <property type="component" value="Chromosome 8"/>
</dbReference>
<dbReference type="Gene3D" id="3.80.10.10">
    <property type="entry name" value="Ribonuclease Inhibitor"/>
    <property type="match status" value="1"/>
</dbReference>
<sequence length="108" mass="11826">MLSLPNLQEVSLHSNPLRCDCLFRWAAEESPHLTKEVKEPETSLQLRPELTSTAVTLLLLALILLALAGQSLESDGSKGDHVMLLQEVKGGIQVKDEKGGEEIEKVPL</sequence>
<proteinExistence type="predicted"/>
<dbReference type="EMBL" id="OZ035830">
    <property type="protein sequence ID" value="CAL1613426.1"/>
    <property type="molecule type" value="Genomic_DNA"/>
</dbReference>
<evidence type="ECO:0000313" key="2">
    <source>
        <dbReference type="Proteomes" id="UP001497482"/>
    </source>
</evidence>
<organism evidence="1 2">
    <name type="scientific">Knipowitschia caucasica</name>
    <name type="common">Caucasian dwarf goby</name>
    <name type="synonym">Pomatoschistus caucasicus</name>
    <dbReference type="NCBI Taxonomy" id="637954"/>
    <lineage>
        <taxon>Eukaryota</taxon>
        <taxon>Metazoa</taxon>
        <taxon>Chordata</taxon>
        <taxon>Craniata</taxon>
        <taxon>Vertebrata</taxon>
        <taxon>Euteleostomi</taxon>
        <taxon>Actinopterygii</taxon>
        <taxon>Neopterygii</taxon>
        <taxon>Teleostei</taxon>
        <taxon>Neoteleostei</taxon>
        <taxon>Acanthomorphata</taxon>
        <taxon>Gobiaria</taxon>
        <taxon>Gobiiformes</taxon>
        <taxon>Gobioidei</taxon>
        <taxon>Gobiidae</taxon>
        <taxon>Gobiinae</taxon>
        <taxon>Knipowitschia</taxon>
    </lineage>
</organism>
<name>A0AAV2MK33_KNICA</name>
<reference evidence="1 2" key="1">
    <citation type="submission" date="2024-04" db="EMBL/GenBank/DDBJ databases">
        <authorList>
            <person name="Waldvogel A.-M."/>
            <person name="Schoenle A."/>
        </authorList>
    </citation>
    <scope>NUCLEOTIDE SEQUENCE [LARGE SCALE GENOMIC DNA]</scope>
</reference>
<accession>A0AAV2MK33</accession>
<protein>
    <submittedName>
        <fullName evidence="1">Uncharacterized protein</fullName>
    </submittedName>
</protein>
<keyword evidence="2" id="KW-1185">Reference proteome</keyword>
<dbReference type="AlphaFoldDB" id="A0AAV2MK33"/>
<dbReference type="InterPro" id="IPR032675">
    <property type="entry name" value="LRR_dom_sf"/>
</dbReference>